<dbReference type="InterPro" id="IPR036849">
    <property type="entry name" value="Enolase-like_C_sf"/>
</dbReference>
<dbReference type="InterPro" id="IPR013341">
    <property type="entry name" value="Mandelate_racemase_N_dom"/>
</dbReference>
<name>A9IV85_BORPD</name>
<dbReference type="InterPro" id="IPR046945">
    <property type="entry name" value="RHMD-like"/>
</dbReference>
<proteinExistence type="predicted"/>
<sequence>MSNAVRITALHTRLARIPLPRPLKTSIHEIADVCCLLVSLETDAGVTGEGYGFCFNADRLGAIAQFTQSLAPLVVGRDPHDVEALWTDFLRGCNFYGQSGVSILAYNPIDIACWDIVGKLAGRPLYKLFGAHRERVPVYASAGLWLSSSRDELRDEARQFLAQGFKAMKMRLGSPDWKEDIARVEVVRDAIGEQVTLMADANQGLDLTRALRLGRELARFDLAWFEEPVPTWDDDSAAEIVRRLPMPIASGETEYTRYGIRRMARERAAGVFMPDLQRMGGYTEMLKAVRYLAAHDLPVAPHIFTEHSLHIVAAAGNATWAEHMPWFEPLFHERMEIGADGCIAAPDRPGTGFTFDWQRIDPYLISPRTAGGS</sequence>
<evidence type="ECO:0000256" key="1">
    <source>
        <dbReference type="ARBA" id="ARBA00001946"/>
    </source>
</evidence>
<evidence type="ECO:0000313" key="5">
    <source>
        <dbReference type="EMBL" id="CAP43636.1"/>
    </source>
</evidence>
<dbReference type="STRING" id="94624.Bpet3294"/>
<keyword evidence="6" id="KW-1185">Reference proteome</keyword>
<dbReference type="KEGG" id="bpt:Bpet3294"/>
<reference evidence="5 6" key="1">
    <citation type="journal article" date="2008" name="BMC Genomics">
        <title>The missing link: Bordetella petrii is endowed with both the metabolic versatility of environmental bacteria and virulence traits of pathogenic Bordetellae.</title>
        <authorList>
            <person name="Gross R."/>
            <person name="Guzman C.A."/>
            <person name="Sebaihia M."/>
            <person name="Martins Dos Santos V.A."/>
            <person name="Pieper D.H."/>
            <person name="Koebnik R."/>
            <person name="Lechner M."/>
            <person name="Bartels D."/>
            <person name="Buhrmester J."/>
            <person name="Choudhuri J.V."/>
            <person name="Ebensen T."/>
            <person name="Gaigalat L."/>
            <person name="Herrmann S."/>
            <person name="Khachane A.N."/>
            <person name="Larisch C."/>
            <person name="Link S."/>
            <person name="Linke B."/>
            <person name="Meyer F."/>
            <person name="Mormann S."/>
            <person name="Nakunst D."/>
            <person name="Rueckert C."/>
            <person name="Schneiker-Bekel S."/>
            <person name="Schulze K."/>
            <person name="Vorhoelter F.J."/>
            <person name="Yevsa T."/>
            <person name="Engle J.T."/>
            <person name="Goldman W.E."/>
            <person name="Puehler A."/>
            <person name="Goebel U.B."/>
            <person name="Goesmann A."/>
            <person name="Bloecker H."/>
            <person name="Kaiser O."/>
            <person name="Martinez-Arias R."/>
        </authorList>
    </citation>
    <scope>NUCLEOTIDE SEQUENCE [LARGE SCALE GENOMIC DNA]</scope>
    <source>
        <strain evidence="6">ATCC BAA-461 / DSM 12804 / CCUG 43448 / CIP 107267 / Se-1111R</strain>
    </source>
</reference>
<dbReference type="AlphaFoldDB" id="A9IV85"/>
<dbReference type="InterPro" id="IPR013342">
    <property type="entry name" value="Mandelate_racemase_C"/>
</dbReference>
<keyword evidence="2" id="KW-0479">Metal-binding</keyword>
<protein>
    <submittedName>
        <fullName evidence="5">Mandelate racemase / L-alanine-DL-glutamate epimerase</fullName>
    </submittedName>
</protein>
<comment type="cofactor">
    <cofactor evidence="1">
        <name>Mg(2+)</name>
        <dbReference type="ChEBI" id="CHEBI:18420"/>
    </cofactor>
</comment>
<dbReference type="eggNOG" id="COG4948">
    <property type="taxonomic scope" value="Bacteria"/>
</dbReference>
<dbReference type="PANTHER" id="PTHR13794">
    <property type="entry name" value="ENOLASE SUPERFAMILY, MANDELATE RACEMASE"/>
    <property type="match status" value="1"/>
</dbReference>
<evidence type="ECO:0000256" key="3">
    <source>
        <dbReference type="ARBA" id="ARBA00022842"/>
    </source>
</evidence>
<gene>
    <name evidence="5" type="ordered locus">Bpet3294</name>
</gene>
<evidence type="ECO:0000313" key="6">
    <source>
        <dbReference type="Proteomes" id="UP000001225"/>
    </source>
</evidence>
<dbReference type="SFLD" id="SFLDG00179">
    <property type="entry name" value="mandelate_racemase"/>
    <property type="match status" value="1"/>
</dbReference>
<dbReference type="SUPFAM" id="SSF54826">
    <property type="entry name" value="Enolase N-terminal domain-like"/>
    <property type="match status" value="1"/>
</dbReference>
<evidence type="ECO:0000256" key="2">
    <source>
        <dbReference type="ARBA" id="ARBA00022723"/>
    </source>
</evidence>
<dbReference type="SUPFAM" id="SSF51604">
    <property type="entry name" value="Enolase C-terminal domain-like"/>
    <property type="match status" value="1"/>
</dbReference>
<evidence type="ECO:0000259" key="4">
    <source>
        <dbReference type="SMART" id="SM00922"/>
    </source>
</evidence>
<dbReference type="GO" id="GO:0016836">
    <property type="term" value="F:hydro-lyase activity"/>
    <property type="evidence" value="ECO:0007669"/>
    <property type="project" value="TreeGrafter"/>
</dbReference>
<feature type="domain" description="Mandelate racemase/muconate lactonizing enzyme C-terminal" evidence="4">
    <location>
        <begin position="150"/>
        <end position="247"/>
    </location>
</feature>
<dbReference type="GO" id="GO:0016052">
    <property type="term" value="P:carbohydrate catabolic process"/>
    <property type="evidence" value="ECO:0007669"/>
    <property type="project" value="TreeGrafter"/>
</dbReference>
<dbReference type="Pfam" id="PF02746">
    <property type="entry name" value="MR_MLE_N"/>
    <property type="match status" value="1"/>
</dbReference>
<dbReference type="Pfam" id="PF13378">
    <property type="entry name" value="MR_MLE_C"/>
    <property type="match status" value="1"/>
</dbReference>
<dbReference type="CDD" id="cd03316">
    <property type="entry name" value="MR_like"/>
    <property type="match status" value="1"/>
</dbReference>
<dbReference type="InterPro" id="IPR029065">
    <property type="entry name" value="Enolase_C-like"/>
</dbReference>
<organism evidence="5 6">
    <name type="scientific">Bordetella petrii (strain ATCC BAA-461 / DSM 12804 / CCUG 43448 / CIP 107267 / Se-1111R)</name>
    <dbReference type="NCBI Taxonomy" id="340100"/>
    <lineage>
        <taxon>Bacteria</taxon>
        <taxon>Pseudomonadati</taxon>
        <taxon>Pseudomonadota</taxon>
        <taxon>Betaproteobacteria</taxon>
        <taxon>Burkholderiales</taxon>
        <taxon>Alcaligenaceae</taxon>
        <taxon>Bordetella</taxon>
    </lineage>
</organism>
<accession>A9IV85</accession>
<dbReference type="PANTHER" id="PTHR13794:SF58">
    <property type="entry name" value="MITOCHONDRIAL ENOLASE SUPERFAMILY MEMBER 1"/>
    <property type="match status" value="1"/>
</dbReference>
<dbReference type="Gene3D" id="3.30.390.10">
    <property type="entry name" value="Enolase-like, N-terminal domain"/>
    <property type="match status" value="1"/>
</dbReference>
<dbReference type="InterPro" id="IPR029017">
    <property type="entry name" value="Enolase-like_N"/>
</dbReference>
<dbReference type="GO" id="GO:0000287">
    <property type="term" value="F:magnesium ion binding"/>
    <property type="evidence" value="ECO:0007669"/>
    <property type="project" value="TreeGrafter"/>
</dbReference>
<dbReference type="Proteomes" id="UP000001225">
    <property type="component" value="Chromosome"/>
</dbReference>
<dbReference type="EMBL" id="AM902716">
    <property type="protein sequence ID" value="CAP43636.1"/>
    <property type="molecule type" value="Genomic_DNA"/>
</dbReference>
<dbReference type="SFLD" id="SFLDS00001">
    <property type="entry name" value="Enolase"/>
    <property type="match status" value="1"/>
</dbReference>
<dbReference type="Gene3D" id="3.20.20.120">
    <property type="entry name" value="Enolase-like C-terminal domain"/>
    <property type="match status" value="1"/>
</dbReference>
<dbReference type="SMART" id="SM00922">
    <property type="entry name" value="MR_MLE"/>
    <property type="match status" value="1"/>
</dbReference>
<keyword evidence="3" id="KW-0460">Magnesium</keyword>